<dbReference type="Proteomes" id="UP000789831">
    <property type="component" value="Unassembled WGS sequence"/>
</dbReference>
<dbReference type="AlphaFoldDB" id="A0A9N9E4Y1"/>
<evidence type="ECO:0000256" key="1">
    <source>
        <dbReference type="SAM" id="MobiDB-lite"/>
    </source>
</evidence>
<feature type="compositionally biased region" description="Polar residues" evidence="1">
    <location>
        <begin position="146"/>
        <end position="163"/>
    </location>
</feature>
<evidence type="ECO:0000313" key="2">
    <source>
        <dbReference type="EMBL" id="CAG8660286.1"/>
    </source>
</evidence>
<comment type="caution">
    <text evidence="2">The sequence shown here is derived from an EMBL/GenBank/DDBJ whole genome shotgun (WGS) entry which is preliminary data.</text>
</comment>
<organism evidence="2 3">
    <name type="scientific">Ambispora gerdemannii</name>
    <dbReference type="NCBI Taxonomy" id="144530"/>
    <lineage>
        <taxon>Eukaryota</taxon>
        <taxon>Fungi</taxon>
        <taxon>Fungi incertae sedis</taxon>
        <taxon>Mucoromycota</taxon>
        <taxon>Glomeromycotina</taxon>
        <taxon>Glomeromycetes</taxon>
        <taxon>Archaeosporales</taxon>
        <taxon>Ambisporaceae</taxon>
        <taxon>Ambispora</taxon>
    </lineage>
</organism>
<protein>
    <submittedName>
        <fullName evidence="2">5117_t:CDS:1</fullName>
    </submittedName>
</protein>
<sequence>ADDAIEPSRFIHYGHTANYNKIYFLGGVNRYNSTSAAFFTLEISNSLNITAPKSEQQILNHTLSNEALMAPRLDGLPELDIPQASIMNAIIDSSGSIYVFGIFTRLQPQLQPFIQPQSQPSIQSRSQPFIQPQSRPSIQPQTQSSFLPSSTTNIHSITNIHSP</sequence>
<feature type="compositionally biased region" description="Low complexity" evidence="1">
    <location>
        <begin position="116"/>
        <end position="145"/>
    </location>
</feature>
<keyword evidence="3" id="KW-1185">Reference proteome</keyword>
<feature type="region of interest" description="Disordered" evidence="1">
    <location>
        <begin position="116"/>
        <end position="163"/>
    </location>
</feature>
<name>A0A9N9E4Y1_9GLOM</name>
<reference evidence="2" key="1">
    <citation type="submission" date="2021-06" db="EMBL/GenBank/DDBJ databases">
        <authorList>
            <person name="Kallberg Y."/>
            <person name="Tangrot J."/>
            <person name="Rosling A."/>
        </authorList>
    </citation>
    <scope>NUCLEOTIDE SEQUENCE</scope>
    <source>
        <strain evidence="2">MT106</strain>
    </source>
</reference>
<feature type="non-terminal residue" evidence="2">
    <location>
        <position position="1"/>
    </location>
</feature>
<gene>
    <name evidence="2" type="ORF">AGERDE_LOCUS11778</name>
</gene>
<dbReference type="EMBL" id="CAJVPL010005741">
    <property type="protein sequence ID" value="CAG8660286.1"/>
    <property type="molecule type" value="Genomic_DNA"/>
</dbReference>
<evidence type="ECO:0000313" key="3">
    <source>
        <dbReference type="Proteomes" id="UP000789831"/>
    </source>
</evidence>
<proteinExistence type="predicted"/>
<accession>A0A9N9E4Y1</accession>